<dbReference type="Proteomes" id="UP000243750">
    <property type="component" value="Unassembled WGS sequence"/>
</dbReference>
<evidence type="ECO:0000313" key="3">
    <source>
        <dbReference type="EMBL" id="QFY55016.1"/>
    </source>
</evidence>
<sequence length="132" mass="15275">MTDLKEMTDLLYGEGEPMQGGTLTLEEAKEQGQAFAKYMPYCIVRDWIWADLDIDDKIIKDLETRNIKPVMVYAHHVMYDSSRRFESGNWVRTSPLIKFTPPCFFQTSNTVYILVGDGKRKTTSFEAIMSIF</sequence>
<reference evidence="2 4" key="1">
    <citation type="submission" date="2017-09" db="EMBL/GenBank/DDBJ databases">
        <title>Bacterial and phytoplankton interrelationship in Kongsfjorden, an Arctic fjord.</title>
        <authorList>
            <person name="Sinha R."/>
            <person name="Krishnan K."/>
        </authorList>
    </citation>
    <scope>NUCLEOTIDE SEQUENCE [LARGE SCALE GENOMIC DNA]</scope>
    <source>
        <strain evidence="2 4">58</strain>
    </source>
</reference>
<evidence type="ECO:0000313" key="5">
    <source>
        <dbReference type="Proteomes" id="UP000344571"/>
    </source>
</evidence>
<organism evidence="2 4">
    <name type="scientific">Halopseudomonas pelagia</name>
    <dbReference type="NCBI Taxonomy" id="553151"/>
    <lineage>
        <taxon>Bacteria</taxon>
        <taxon>Pseudomonadati</taxon>
        <taxon>Pseudomonadota</taxon>
        <taxon>Gammaproteobacteria</taxon>
        <taxon>Pseudomonadales</taxon>
        <taxon>Pseudomonadaceae</taxon>
        <taxon>Halopseudomonas</taxon>
    </lineage>
</organism>
<gene>
    <name evidence="2" type="ORF">CO192_00295</name>
    <name evidence="3" type="ORF">EAO82_00695</name>
</gene>
<reference evidence="3 5" key="2">
    <citation type="submission" date="2018-10" db="EMBL/GenBank/DDBJ databases">
        <title>Complete genome sequence of Pseudomonas pelagia strain Kongs-67.</title>
        <authorList>
            <person name="Sinha R.K."/>
            <person name="Krishnan K."/>
        </authorList>
    </citation>
    <scope>NUCLEOTIDE SEQUENCE [LARGE SCALE GENOMIC DNA]</scope>
    <source>
        <strain evidence="3 5">Kongs-67</strain>
    </source>
</reference>
<evidence type="ECO:0000313" key="2">
    <source>
        <dbReference type="EMBL" id="PCD01437.1"/>
    </source>
</evidence>
<evidence type="ECO:0000313" key="4">
    <source>
        <dbReference type="Proteomes" id="UP000243750"/>
    </source>
</evidence>
<dbReference type="EMBL" id="NWMT01000013">
    <property type="protein sequence ID" value="PCD01437.1"/>
    <property type="molecule type" value="Genomic_DNA"/>
</dbReference>
<dbReference type="Proteomes" id="UP000344571">
    <property type="component" value="Chromosome"/>
</dbReference>
<dbReference type="AlphaFoldDB" id="A0AA91U7A6"/>
<evidence type="ECO:0000259" key="1">
    <source>
        <dbReference type="Pfam" id="PF22275"/>
    </source>
</evidence>
<proteinExistence type="predicted"/>
<dbReference type="InterPro" id="IPR054232">
    <property type="entry name" value="DUF6957"/>
</dbReference>
<dbReference type="EMBL" id="CP033116">
    <property type="protein sequence ID" value="QFY55016.1"/>
    <property type="molecule type" value="Genomic_DNA"/>
</dbReference>
<feature type="domain" description="DUF6957" evidence="1">
    <location>
        <begin position="19"/>
        <end position="130"/>
    </location>
</feature>
<name>A0AA91U7A6_9GAMM</name>
<dbReference type="Pfam" id="PF22275">
    <property type="entry name" value="DUF6957"/>
    <property type="match status" value="1"/>
</dbReference>
<protein>
    <recommendedName>
        <fullName evidence="1">DUF6957 domain-containing protein</fullName>
    </recommendedName>
</protein>
<keyword evidence="5" id="KW-1185">Reference proteome</keyword>
<accession>A0AA91U7A6</accession>
<dbReference type="RefSeq" id="WP_096344644.1">
    <property type="nucleotide sequence ID" value="NZ_CP033116.1"/>
</dbReference>